<dbReference type="GO" id="GO:0034605">
    <property type="term" value="P:cellular response to heat"/>
    <property type="evidence" value="ECO:0007669"/>
    <property type="project" value="TreeGrafter"/>
</dbReference>
<feature type="region of interest" description="Disordered" evidence="4">
    <location>
        <begin position="1"/>
        <end position="22"/>
    </location>
</feature>
<dbReference type="Pfam" id="PF10431">
    <property type="entry name" value="ClpB_D2-small"/>
    <property type="match status" value="1"/>
</dbReference>
<feature type="domain" description="Clp ATPase C-terminal" evidence="5">
    <location>
        <begin position="45"/>
        <end position="135"/>
    </location>
</feature>
<dbReference type="PANTHER" id="PTHR11638:SF18">
    <property type="entry name" value="HEAT SHOCK PROTEIN 104"/>
    <property type="match status" value="1"/>
</dbReference>
<evidence type="ECO:0000313" key="6">
    <source>
        <dbReference type="EMBL" id="KXT89417.1"/>
    </source>
</evidence>
<dbReference type="GO" id="GO:0008233">
    <property type="term" value="F:peptidase activity"/>
    <property type="evidence" value="ECO:0007669"/>
    <property type="project" value="UniProtKB-KW"/>
</dbReference>
<keyword evidence="6" id="KW-0378">Hydrolase</keyword>
<dbReference type="Proteomes" id="UP000070053">
    <property type="component" value="Unassembled WGS sequence"/>
</dbReference>
<dbReference type="GO" id="GO:0005524">
    <property type="term" value="F:ATP binding"/>
    <property type="evidence" value="ECO:0007669"/>
    <property type="project" value="UniProtKB-KW"/>
</dbReference>
<organism evidence="6 7">
    <name type="scientific">Streptococcus oralis</name>
    <dbReference type="NCBI Taxonomy" id="1303"/>
    <lineage>
        <taxon>Bacteria</taxon>
        <taxon>Bacillati</taxon>
        <taxon>Bacillota</taxon>
        <taxon>Bacilli</taxon>
        <taxon>Lactobacillales</taxon>
        <taxon>Streptococcaceae</taxon>
        <taxon>Streptococcus</taxon>
    </lineage>
</organism>
<evidence type="ECO:0000256" key="1">
    <source>
        <dbReference type="ARBA" id="ARBA00022741"/>
    </source>
</evidence>
<dbReference type="EMBL" id="LQZP01000421">
    <property type="protein sequence ID" value="KXT89417.1"/>
    <property type="molecule type" value="Genomic_DNA"/>
</dbReference>
<dbReference type="GO" id="GO:0016887">
    <property type="term" value="F:ATP hydrolysis activity"/>
    <property type="evidence" value="ECO:0007669"/>
    <property type="project" value="TreeGrafter"/>
</dbReference>
<proteinExistence type="predicted"/>
<keyword evidence="6" id="KW-0645">Protease</keyword>
<dbReference type="Gene3D" id="1.10.8.60">
    <property type="match status" value="1"/>
</dbReference>
<evidence type="ECO:0000259" key="5">
    <source>
        <dbReference type="SMART" id="SM01086"/>
    </source>
</evidence>
<dbReference type="InterPro" id="IPR027417">
    <property type="entry name" value="P-loop_NTPase"/>
</dbReference>
<protein>
    <submittedName>
        <fullName evidence="6">ATP-dependent Clp protease, ATP-binding subunit ClpC</fullName>
    </submittedName>
</protein>
<evidence type="ECO:0000313" key="7">
    <source>
        <dbReference type="Proteomes" id="UP000070053"/>
    </source>
</evidence>
<name>A0A139PHI0_STROR</name>
<dbReference type="GO" id="GO:0006508">
    <property type="term" value="P:proteolysis"/>
    <property type="evidence" value="ECO:0007669"/>
    <property type="project" value="UniProtKB-KW"/>
</dbReference>
<evidence type="ECO:0000256" key="3">
    <source>
        <dbReference type="ARBA" id="ARBA00025613"/>
    </source>
</evidence>
<dbReference type="PANTHER" id="PTHR11638">
    <property type="entry name" value="ATP-DEPENDENT CLP PROTEASE"/>
    <property type="match status" value="1"/>
</dbReference>
<evidence type="ECO:0000256" key="2">
    <source>
        <dbReference type="ARBA" id="ARBA00022840"/>
    </source>
</evidence>
<dbReference type="SMART" id="SM01086">
    <property type="entry name" value="ClpB_D2-small"/>
    <property type="match status" value="1"/>
</dbReference>
<sequence>MKGNFKDLTDRDRQQFEKSMESELQNEFRPEFLNRIENKIIFNLLERNVIEEIAEKNLSKISDRMKRQNLTLSYEPSLIQYLSDVGTDVKNGARPLERLIKRKVLAPISAKSLTLDKSKQTYNVHLWVDGEAPDDRHRKDLRQIQLDIEGEMDAFFS</sequence>
<dbReference type="InterPro" id="IPR019489">
    <property type="entry name" value="Clp_ATPase_C"/>
</dbReference>
<evidence type="ECO:0000256" key="4">
    <source>
        <dbReference type="SAM" id="MobiDB-lite"/>
    </source>
</evidence>
<dbReference type="PATRIC" id="fig|1303.81.peg.2146"/>
<gene>
    <name evidence="6" type="ORF">SORDD21_01757</name>
</gene>
<dbReference type="SUPFAM" id="SSF52540">
    <property type="entry name" value="P-loop containing nucleoside triphosphate hydrolases"/>
    <property type="match status" value="1"/>
</dbReference>
<keyword evidence="1" id="KW-0547">Nucleotide-binding</keyword>
<dbReference type="AlphaFoldDB" id="A0A139PHI0"/>
<dbReference type="GO" id="GO:0005737">
    <property type="term" value="C:cytoplasm"/>
    <property type="evidence" value="ECO:0007669"/>
    <property type="project" value="TreeGrafter"/>
</dbReference>
<dbReference type="InterPro" id="IPR050130">
    <property type="entry name" value="ClpA_ClpB"/>
</dbReference>
<comment type="function">
    <text evidence="3">Part of a stress-induced multi-chaperone system, it is involved in the recovery of the cell from heat-induced damage, in cooperation with DnaK, DnaJ and GrpE. Acts before DnaK, in the processing of protein aggregates. Protein binding stimulates the ATPase activity; ATP hydrolysis unfolds the denatured protein aggregates, which probably helps expose new hydrophobic binding sites on the surface of ClpB-bound aggregates, contributing to the solubilization and refolding of denatured protein aggregates by DnaK.</text>
</comment>
<keyword evidence="2 6" id="KW-0067">ATP-binding</keyword>
<accession>A0A139PHI0</accession>
<comment type="caution">
    <text evidence="6">The sequence shown here is derived from an EMBL/GenBank/DDBJ whole genome shotgun (WGS) entry which is preliminary data.</text>
</comment>
<reference evidence="6 7" key="1">
    <citation type="submission" date="2016-01" db="EMBL/GenBank/DDBJ databases">
        <title>Highly variable Streptococcus oralis are common among viridans streptococci isolated from primates.</title>
        <authorList>
            <person name="Denapaite D."/>
            <person name="Rieger M."/>
            <person name="Koendgen S."/>
            <person name="Brueckner R."/>
            <person name="Ochigava I."/>
            <person name="Kappeler P."/>
            <person name="Maetz-Rensing K."/>
            <person name="Leendertz F."/>
            <person name="Hakenbeck R."/>
        </authorList>
    </citation>
    <scope>NUCLEOTIDE SEQUENCE [LARGE SCALE GENOMIC DNA]</scope>
    <source>
        <strain evidence="6 7">DD21</strain>
    </source>
</reference>